<evidence type="ECO:0000313" key="2">
    <source>
        <dbReference type="EMBL" id="WWR47271.1"/>
    </source>
</evidence>
<dbReference type="RefSeq" id="WP_338550099.1">
    <property type="nucleotide sequence ID" value="NZ_CP146069.1"/>
</dbReference>
<name>A0ABZ2HL14_9RHOB</name>
<gene>
    <name evidence="2" type="ORF">RZ517_03545</name>
</gene>
<feature type="chain" id="PRO_5045702912" evidence="1">
    <location>
        <begin position="27"/>
        <end position="276"/>
    </location>
</feature>
<evidence type="ECO:0000256" key="1">
    <source>
        <dbReference type="SAM" id="SignalP"/>
    </source>
</evidence>
<feature type="signal peptide" evidence="1">
    <location>
        <begin position="1"/>
        <end position="26"/>
    </location>
</feature>
<organism evidence="2 3">
    <name type="scientific">Roseovarius phycicola</name>
    <dbReference type="NCBI Taxonomy" id="3080976"/>
    <lineage>
        <taxon>Bacteria</taxon>
        <taxon>Pseudomonadati</taxon>
        <taxon>Pseudomonadota</taxon>
        <taxon>Alphaproteobacteria</taxon>
        <taxon>Rhodobacterales</taxon>
        <taxon>Roseobacteraceae</taxon>
        <taxon>Roseovarius</taxon>
    </lineage>
</organism>
<keyword evidence="1" id="KW-0732">Signal</keyword>
<protein>
    <submittedName>
        <fullName evidence="2">DUF4198 domain-containing protein</fullName>
    </submittedName>
</protein>
<keyword evidence="3" id="KW-1185">Reference proteome</keyword>
<accession>A0ABZ2HL14</accession>
<dbReference type="InterPro" id="IPR019613">
    <property type="entry name" value="DUF4198"/>
</dbReference>
<sequence>MSKNLTMIVRITCAVWMVFPAGTVQAHELFLQPQSYQLAVGGPLVAEVRVGEGFDGGRSIYNPDKFRRFELAAEDTLQPVPGRLGDLPSVNIETQSEGLHILIHESTDQKLRYTKFAKFEKFARHKDLTQAIAAHEERGLPKDDFTEAYSRYAKSLIAVGNGAGQDRAFGLETEIVALANPYTDDLWGEMAVQVFYRGEPRVDAQVEMFERMGKEVTITWHRTDENGHAYLPVQPGGEYMLDAVVIREPNAALAKDLGAVWETLWANLTFSVPDAP</sequence>
<evidence type="ECO:0000313" key="3">
    <source>
        <dbReference type="Proteomes" id="UP001364156"/>
    </source>
</evidence>
<reference evidence="2 3" key="1">
    <citation type="submission" date="2023-10" db="EMBL/GenBank/DDBJ databases">
        <title>Roseovarius strain S88 nov., isolated from a marine algae.</title>
        <authorList>
            <person name="Lee M.W."/>
            <person name="Lee J.K."/>
            <person name="Kim J.M."/>
            <person name="Choi D.G."/>
            <person name="Baek J.H."/>
            <person name="Bayburt H."/>
            <person name="Jung J.J."/>
            <person name="Han D.M."/>
            <person name="Jeon C.O."/>
        </authorList>
    </citation>
    <scope>NUCLEOTIDE SEQUENCE [LARGE SCALE GENOMIC DNA]</scope>
    <source>
        <strain evidence="2 3">S88</strain>
    </source>
</reference>
<dbReference type="EMBL" id="CP146069">
    <property type="protein sequence ID" value="WWR47271.1"/>
    <property type="molecule type" value="Genomic_DNA"/>
</dbReference>
<dbReference type="Pfam" id="PF10670">
    <property type="entry name" value="DUF4198"/>
    <property type="match status" value="1"/>
</dbReference>
<dbReference type="Proteomes" id="UP001364156">
    <property type="component" value="Chromosome"/>
</dbReference>
<proteinExistence type="predicted"/>